<dbReference type="InterPro" id="IPR059018">
    <property type="entry name" value="HEAT_URB1"/>
</dbReference>
<feature type="region of interest" description="Disordered" evidence="1">
    <location>
        <begin position="2304"/>
        <end position="2323"/>
    </location>
</feature>
<reference evidence="5" key="1">
    <citation type="submission" date="2023-06" db="EMBL/GenBank/DDBJ databases">
        <title>Reference genome for the Northern bat (Eptesicus nilssonii), a most northern bat species.</title>
        <authorList>
            <person name="Laine V.N."/>
            <person name="Pulliainen A.T."/>
            <person name="Lilley T.M."/>
        </authorList>
    </citation>
    <scope>NUCLEOTIDE SEQUENCE</scope>
    <source>
        <strain evidence="5">BLF_Eptnil</strain>
        <tissue evidence="5">Kidney</tissue>
    </source>
</reference>
<dbReference type="Pfam" id="PF26140">
    <property type="entry name" value="HEAT_URB1"/>
    <property type="match status" value="1"/>
</dbReference>
<evidence type="ECO:0000259" key="2">
    <source>
        <dbReference type="Pfam" id="PF11707"/>
    </source>
</evidence>
<dbReference type="InterPro" id="IPR021714">
    <property type="entry name" value="URB1_N"/>
</dbReference>
<feature type="region of interest" description="Disordered" evidence="1">
    <location>
        <begin position="147"/>
        <end position="180"/>
    </location>
</feature>
<feature type="compositionally biased region" description="Low complexity" evidence="1">
    <location>
        <begin position="52"/>
        <end position="63"/>
    </location>
</feature>
<dbReference type="InterPro" id="IPR039844">
    <property type="entry name" value="URB1"/>
</dbReference>
<evidence type="ECO:0000313" key="6">
    <source>
        <dbReference type="Proteomes" id="UP001177744"/>
    </source>
</evidence>
<feature type="domain" description="URB1 C-terminal" evidence="3">
    <location>
        <begin position="1838"/>
        <end position="1878"/>
    </location>
</feature>
<gene>
    <name evidence="5" type="ORF">QTO34_014942</name>
</gene>
<proteinExistence type="predicted"/>
<organism evidence="5 6">
    <name type="scientific">Cnephaeus nilssonii</name>
    <name type="common">Northern bat</name>
    <name type="synonym">Eptesicus nilssonii</name>
    <dbReference type="NCBI Taxonomy" id="3371016"/>
    <lineage>
        <taxon>Eukaryota</taxon>
        <taxon>Metazoa</taxon>
        <taxon>Chordata</taxon>
        <taxon>Craniata</taxon>
        <taxon>Vertebrata</taxon>
        <taxon>Euteleostomi</taxon>
        <taxon>Mammalia</taxon>
        <taxon>Eutheria</taxon>
        <taxon>Laurasiatheria</taxon>
        <taxon>Chiroptera</taxon>
        <taxon>Yangochiroptera</taxon>
        <taxon>Vespertilionidae</taxon>
        <taxon>Cnephaeus</taxon>
    </lineage>
</organism>
<feature type="domain" description="URB1 C-terminal" evidence="3">
    <location>
        <begin position="1924"/>
        <end position="2064"/>
    </location>
</feature>
<feature type="region of interest" description="Disordered" evidence="1">
    <location>
        <begin position="2182"/>
        <end position="2287"/>
    </location>
</feature>
<evidence type="ECO:0000256" key="1">
    <source>
        <dbReference type="SAM" id="MobiDB-lite"/>
    </source>
</evidence>
<evidence type="ECO:0000313" key="5">
    <source>
        <dbReference type="EMBL" id="KAK1344375.1"/>
    </source>
</evidence>
<dbReference type="PANTHER" id="PTHR13500:SF0">
    <property type="entry name" value="NUCLEOLAR PRE-RIBOSOMAL-ASSOCIATED PROTEIN 1"/>
    <property type="match status" value="1"/>
</dbReference>
<sequence length="2532" mass="273486">MGVPKRKARGGRDGAASPVGAAKRARTEELTGVRFKAQLRDPQGAGPEGKLRPAAGLQGPAAPAPAQRFLAGLSAPPEARLVGCDSSGDSTLLPGQRTLSPSLQLPGDLEAFVAAAKQLPREGAHDVVEGYVTISVECAELFQLLSGERPPESEGGPSLPQPDGRHGDPGPRGRQGRLQPFRSEQEELVRLVTKRDSKGVHDVRLAYIQFALSFLIAGDDSTVVQVLELKEFLPCIFASGVKEDRISTVEMLLSTLQTKVVHNKNITKTQKVRFFTGQLLTHIASLYGWNGVVDVDLGPTEAPAEDAGRGLVRERVHRFLTDLCCSLRHGINFHDSSLGTSGRGGNLTLLHFLLGLKTAPDDELVAELVASILRVCPDLLHKYFKEVTLSFLPRAKATWANNIKLLHKIYEAQPDVSRAFQTREFIPLPRLLAMVMVTTVPPVCNKIMFTQALNVSACLASRTFSCSSAGPTDALDSDSSCVHPLGRAFLPGPGDGCPAPARAEVCPVQPRLEACARHAAPAGRSVPKQPRLGGLCRAAPTGRPVPEQPRLGGLCPEQPRLGGLCRCSPGWGICARCSPGWEVYARCSPAGSLCPVQPRLGGLCLEQPKDLVGLTPSQLDSKSVRHTALALLLFILKRALKTIDFCLSSEAWQGPGVYTAAMMEDFARLFREALSKVFPDLNTVVWVWQSLRKQDTGEGAEQGPTRDSGAPAGEAAPGDDAETILLKAILLQVICLYQRVVPHVVTQYNFDFSKLLRGVISEQALREQVPPVLQHHLLQVALELPACKFSWLKAQEGPEAELLGGERSVFYLLMKMFVASTHSQLKSSTKRLIMKILRDTGVFEHTWRELELWLEHLHDPAEHRREAVLQFLERVLLTLVANPYVYTDKASDFVQEASTLQAAARQDADDASIPISHIDDVLDMVDVLVEGSEGLDEEIGCSLSEDTALLTFPFSPVAPAALEARNKLLLGTEREAGDSVVAYLTAVLTDLLHSQRDPLALCLLLQAYDTLAPPLPQGCLPGCFSSYYRLWIPEPAREAAPPQVPPGPAPQDPPARSFGALLQAAFRSEGEAALLDEAVQARLRDAVPHLPMDRVLLSVKHVLLYLRTTVERFRQLGRGAGPLLLQLLLDLLRRLVLHCAQLDAQNREKCEAARAEADLFLDAESAASLELASDTTLEEVLVATLRHPTLEGWFLALERQALPPHTLSPVLAKLLGAHLSAGVLPLLTASAPILHSRGQLGLLARYSEAVAQSVLRELRDRKAGLATAPKALPQLEALQALHAYMEGAQLREVTLALLSLPEAHLVAQRPATSAGKERRLSALGKTLVQLLTGGPQGQLPSGELLWAAEYVRGLGALLPTLAVDELDAVFLRSLQREPELAAVVGVGLLDYCLARRTPAALGVATLLVQRSWPHLLRFELWCRRPGAGPRLQEGLEDILPLVHGYLQRRTQGRPTRPAAAPSAVVLVLRKALWRRLQTRLLGADGPPEAGLHAEILAQLVPFARAKDLGVLKDRLPSSLQTPDGHQSWIVADAVSAALEGAAAELRAWRESLLASCVKWLVGAFGGQEPGRDGARGQEAQMLLRFNQLLDAVGDVDPGDWQRFVKTGLRSRYQDPAFLRALHAATQLLYRPESPVRERLVPLPMVHVMLAQHSLFLPTLLASGEEGAPDGQVKEALVDLLAGLVRLCPSVCESSHFAVLLGAYGASLSVLDQKILLLLRAYEQNNLSLVSFRVLLWGPAAVEHHKTSRSLGKSLWQQPSVGDILRLLDRDQMMKTVLHFPQSRRLLPPEDTQDPIFRDGSPADLDGLYDPCFLLHLFSELTRPELVVDCRKFVDSNALGLTAAALSSYDPQMRAAAYSVLAAYYSHVEGARFREQPQVRGRGCAPPGLQAELPGDLVPPAGHAGAVERGRLSCRGPLPAGLVRNGVRTQNMRLTFTLALFVAKAALQILKPEEHMYLRINQFLLSHEDLNMSKVPGFFQFFYSADFQHSAEREWLFGLLREGMRDKHCYDLYARRGVFHVVLSFFSSPLCGPEAQGWVLEILQKAARDARAAHALLRDCSLLTWVLHALEGRFLETPLLSSIIDLLHTLWATNLGGRGAEAGSPPPGQPGTQESPKLPALHLVSEFLYVLLALAKHLRPSLASAQLTSFFGDLDRGAAVPGLRAAAFRDAGRLTVNETVLSTRSAAPAAQVEPHRAGRRAAGGAAGRRREAPRPGPAECVRPCQSRPPPPPPPRAAPSPPLSSFPLAETLKDGSKPTAPARARGPRGRRRRPGEAEEAASPELQPSSLETCRGLLRSILTHWGPAFPGPAPTQGPSDPATPHSPGCTVAALVVSWVLRTATECPLGGAEAAGLLRWLRAHVERQPGVVAQLLGDGAARSGLFRLYSRLCAEGLAGPELNALMLPLAAALSPSGTPPPPRCGDPPPGFPGRQGGSHARRGPGPSGSREAVAARVGDGLSAAWIRVLTAVSSSPASAAFLLSLYIQDVWLGAQRPDTLLAHVQMVREAAEDAPGAAQEPIVGLCEDIAALAPDA</sequence>
<protein>
    <recommendedName>
        <fullName evidence="7">Nucleolar pre-ribosomal-associated protein 1</fullName>
    </recommendedName>
</protein>
<feature type="domain" description="URB1 N-terminal" evidence="2">
    <location>
        <begin position="191"/>
        <end position="401"/>
    </location>
</feature>
<feature type="compositionally biased region" description="Pro residues" evidence="1">
    <location>
        <begin position="2225"/>
        <end position="2242"/>
    </location>
</feature>
<dbReference type="Pfam" id="PF11707">
    <property type="entry name" value="Npa1"/>
    <property type="match status" value="1"/>
</dbReference>
<evidence type="ECO:0000259" key="3">
    <source>
        <dbReference type="Pfam" id="PF16201"/>
    </source>
</evidence>
<feature type="region of interest" description="Disordered" evidence="1">
    <location>
        <begin position="1"/>
        <end position="63"/>
    </location>
</feature>
<dbReference type="Proteomes" id="UP001177744">
    <property type="component" value="Unassembled WGS sequence"/>
</dbReference>
<dbReference type="EMBL" id="JAULJE010000004">
    <property type="protein sequence ID" value="KAK1344375.1"/>
    <property type="molecule type" value="Genomic_DNA"/>
</dbReference>
<feature type="region of interest" description="Disordered" evidence="1">
    <location>
        <begin position="2411"/>
        <end position="2447"/>
    </location>
</feature>
<comment type="caution">
    <text evidence="5">The sequence shown here is derived from an EMBL/GenBank/DDBJ whole genome shotgun (WGS) entry which is preliminary data.</text>
</comment>
<evidence type="ECO:0008006" key="7">
    <source>
        <dbReference type="Google" id="ProtNLM"/>
    </source>
</evidence>
<dbReference type="Pfam" id="PF16201">
    <property type="entry name" value="NopRA1"/>
    <property type="match status" value="2"/>
</dbReference>
<dbReference type="InterPro" id="IPR032436">
    <property type="entry name" value="URB1_C"/>
</dbReference>
<accession>A0AA40I8C7</accession>
<name>A0AA40I8C7_CNENI</name>
<keyword evidence="6" id="KW-1185">Reference proteome</keyword>
<dbReference type="GO" id="GO:0000463">
    <property type="term" value="P:maturation of LSU-rRNA from tricistronic rRNA transcript (SSU-rRNA, 5.8S rRNA, LSU-rRNA)"/>
    <property type="evidence" value="ECO:0007669"/>
    <property type="project" value="TreeGrafter"/>
</dbReference>
<evidence type="ECO:0000259" key="4">
    <source>
        <dbReference type="Pfam" id="PF26140"/>
    </source>
</evidence>
<dbReference type="GO" id="GO:0000466">
    <property type="term" value="P:maturation of 5.8S rRNA from tricistronic rRNA transcript (SSU-rRNA, 5.8S rRNA, LSU-rRNA)"/>
    <property type="evidence" value="ECO:0007669"/>
    <property type="project" value="TreeGrafter"/>
</dbReference>
<dbReference type="GO" id="GO:0005730">
    <property type="term" value="C:nucleolus"/>
    <property type="evidence" value="ECO:0007669"/>
    <property type="project" value="TreeGrafter"/>
</dbReference>
<feature type="region of interest" description="Disordered" evidence="1">
    <location>
        <begin position="696"/>
        <end position="716"/>
    </location>
</feature>
<feature type="domain" description="URB1 central HEAT repeat" evidence="4">
    <location>
        <begin position="807"/>
        <end position="896"/>
    </location>
</feature>
<feature type="compositionally biased region" description="Pro residues" evidence="1">
    <location>
        <begin position="2413"/>
        <end position="2427"/>
    </location>
</feature>
<dbReference type="PANTHER" id="PTHR13500">
    <property type="entry name" value="NUCLEOLAR PRERIBOSOMAL-ASSOCIATED PROTEIN 1"/>
    <property type="match status" value="1"/>
</dbReference>